<dbReference type="Proteomes" id="UP001152798">
    <property type="component" value="Chromosome 4"/>
</dbReference>
<keyword evidence="2" id="KW-1185">Reference proteome</keyword>
<dbReference type="EMBL" id="OV725080">
    <property type="protein sequence ID" value="CAH1399623.1"/>
    <property type="molecule type" value="Genomic_DNA"/>
</dbReference>
<dbReference type="InterPro" id="IPR005314">
    <property type="entry name" value="Peptidase_C50"/>
</dbReference>
<proteinExistence type="predicted"/>
<organism evidence="1 2">
    <name type="scientific">Nezara viridula</name>
    <name type="common">Southern green stink bug</name>
    <name type="synonym">Cimex viridulus</name>
    <dbReference type="NCBI Taxonomy" id="85310"/>
    <lineage>
        <taxon>Eukaryota</taxon>
        <taxon>Metazoa</taxon>
        <taxon>Ecdysozoa</taxon>
        <taxon>Arthropoda</taxon>
        <taxon>Hexapoda</taxon>
        <taxon>Insecta</taxon>
        <taxon>Pterygota</taxon>
        <taxon>Neoptera</taxon>
        <taxon>Paraneoptera</taxon>
        <taxon>Hemiptera</taxon>
        <taxon>Heteroptera</taxon>
        <taxon>Panheteroptera</taxon>
        <taxon>Pentatomomorpha</taxon>
        <taxon>Pentatomoidea</taxon>
        <taxon>Pentatomidae</taxon>
        <taxon>Pentatominae</taxon>
        <taxon>Nezara</taxon>
    </lineage>
</organism>
<evidence type="ECO:0000313" key="1">
    <source>
        <dbReference type="EMBL" id="CAH1399623.1"/>
    </source>
</evidence>
<dbReference type="GO" id="GO:0072686">
    <property type="term" value="C:mitotic spindle"/>
    <property type="evidence" value="ECO:0007669"/>
    <property type="project" value="TreeGrafter"/>
</dbReference>
<evidence type="ECO:0000313" key="2">
    <source>
        <dbReference type="Proteomes" id="UP001152798"/>
    </source>
</evidence>
<evidence type="ECO:0008006" key="3">
    <source>
        <dbReference type="Google" id="ProtNLM"/>
    </source>
</evidence>
<dbReference type="PANTHER" id="PTHR12792:SF0">
    <property type="entry name" value="SEPARIN"/>
    <property type="match status" value="1"/>
</dbReference>
<sequence length="570" mass="64352">MDPTCIIDKLNKTLEHAPGLINGPLYSMSQKQLGELYFHKGNNLEACYHFSESHAVCLRLLGLLDKARNEVGEKSDSSERLSFRSQFAKEGVNGMLKRLEEMPSEWTIIQLTRAVDPNEYFSIRQPNYSPKLKDFFLTRFPCGTELLKKNSPVCVKLSWPEDATGDLIQSFLNIKEKLGQRKGTSAHIQKIRNEASSDVERLCREIGPMCFKEWSCLVLGKLMNKALEDEIREAVDKRIGNADISIRQRYMCYLIGEGSCHLENGDIEVALYQVFDGNESLAINVLECLIRIKETLESRLHVAARHPVLLVLDDHFDNVSWECTPLLKRHPVSRVFSLHVAHALFTSHKDHIKGGLREINENEVCYYVVNPDGNLPSVEEHIPKFFRKRFPQWIGIIGKKPTEEELIKALTESNTYVYCGHGSGSQYIASERIQRLKVKPLQMLFGCSSVALKDLGGHTEMYGDVMEFAIACSGCTLGMLWPVTCYDTDRITMVLANISLPGTPVDINTFEEIQGKTKKEPELLRAMRQVRECVNLFSNGAALIARGIPIKLVPDKTTSSDFSSDTSESK</sequence>
<dbReference type="GO" id="GO:0051307">
    <property type="term" value="P:meiotic chromosome separation"/>
    <property type="evidence" value="ECO:0007669"/>
    <property type="project" value="TreeGrafter"/>
</dbReference>
<gene>
    <name evidence="1" type="ORF">NEZAVI_LOCUS9040</name>
</gene>
<dbReference type="GO" id="GO:0005737">
    <property type="term" value="C:cytoplasm"/>
    <property type="evidence" value="ECO:0007669"/>
    <property type="project" value="TreeGrafter"/>
</dbReference>
<dbReference type="Pfam" id="PF03568">
    <property type="entry name" value="Separin_C"/>
    <property type="match status" value="1"/>
</dbReference>
<reference evidence="1" key="1">
    <citation type="submission" date="2022-01" db="EMBL/GenBank/DDBJ databases">
        <authorList>
            <person name="King R."/>
        </authorList>
    </citation>
    <scope>NUCLEOTIDE SEQUENCE</scope>
</reference>
<dbReference type="GO" id="GO:0004197">
    <property type="term" value="F:cysteine-type endopeptidase activity"/>
    <property type="evidence" value="ECO:0007669"/>
    <property type="project" value="InterPro"/>
</dbReference>
<dbReference type="AlphaFoldDB" id="A0A9P0MK51"/>
<dbReference type="GO" id="GO:0005634">
    <property type="term" value="C:nucleus"/>
    <property type="evidence" value="ECO:0007669"/>
    <property type="project" value="InterPro"/>
</dbReference>
<protein>
    <recommendedName>
        <fullName evidence="3">Separase</fullName>
    </recommendedName>
</protein>
<dbReference type="OrthoDB" id="10255632at2759"/>
<name>A0A9P0MK51_NEZVI</name>
<dbReference type="GO" id="GO:0006508">
    <property type="term" value="P:proteolysis"/>
    <property type="evidence" value="ECO:0007669"/>
    <property type="project" value="InterPro"/>
</dbReference>
<accession>A0A9P0MK51</accession>
<dbReference type="PANTHER" id="PTHR12792">
    <property type="entry name" value="EXTRA SPINDLE POLES 1-RELATED"/>
    <property type="match status" value="1"/>
</dbReference>